<sequence>MVIQRKACMAIILALQATRCVNQVLDEELYSHMQLLKEVVQVKDDYNNYFRTDEKRTINCYERLKHT</sequence>
<feature type="chain" id="PRO_5047166721" description="Secreted protein" evidence="1">
    <location>
        <begin position="24"/>
        <end position="67"/>
    </location>
</feature>
<feature type="signal peptide" evidence="1">
    <location>
        <begin position="1"/>
        <end position="23"/>
    </location>
</feature>
<reference evidence="2 3" key="1">
    <citation type="submission" date="2023-02" db="EMBL/GenBank/DDBJ databases">
        <title>LHISI_Scaffold_Assembly.</title>
        <authorList>
            <person name="Stuart O.P."/>
            <person name="Cleave R."/>
            <person name="Magrath M.J.L."/>
            <person name="Mikheyev A.S."/>
        </authorList>
    </citation>
    <scope>NUCLEOTIDE SEQUENCE [LARGE SCALE GENOMIC DNA]</scope>
    <source>
        <strain evidence="2">Daus_M_001</strain>
        <tissue evidence="2">Leg muscle</tissue>
    </source>
</reference>
<comment type="caution">
    <text evidence="2">The sequence shown here is derived from an EMBL/GenBank/DDBJ whole genome shotgun (WGS) entry which is preliminary data.</text>
</comment>
<organism evidence="2 3">
    <name type="scientific">Dryococelus australis</name>
    <dbReference type="NCBI Taxonomy" id="614101"/>
    <lineage>
        <taxon>Eukaryota</taxon>
        <taxon>Metazoa</taxon>
        <taxon>Ecdysozoa</taxon>
        <taxon>Arthropoda</taxon>
        <taxon>Hexapoda</taxon>
        <taxon>Insecta</taxon>
        <taxon>Pterygota</taxon>
        <taxon>Neoptera</taxon>
        <taxon>Polyneoptera</taxon>
        <taxon>Phasmatodea</taxon>
        <taxon>Verophasmatodea</taxon>
        <taxon>Anareolatae</taxon>
        <taxon>Phasmatidae</taxon>
        <taxon>Eurycanthinae</taxon>
        <taxon>Dryococelus</taxon>
    </lineage>
</organism>
<evidence type="ECO:0000313" key="2">
    <source>
        <dbReference type="EMBL" id="KAJ8888643.1"/>
    </source>
</evidence>
<proteinExistence type="predicted"/>
<dbReference type="EMBL" id="JARBHB010000003">
    <property type="protein sequence ID" value="KAJ8888643.1"/>
    <property type="molecule type" value="Genomic_DNA"/>
</dbReference>
<keyword evidence="1" id="KW-0732">Signal</keyword>
<evidence type="ECO:0000313" key="3">
    <source>
        <dbReference type="Proteomes" id="UP001159363"/>
    </source>
</evidence>
<name>A0ABQ9HW90_9NEOP</name>
<keyword evidence="3" id="KW-1185">Reference proteome</keyword>
<dbReference type="Proteomes" id="UP001159363">
    <property type="component" value="Chromosome 3"/>
</dbReference>
<gene>
    <name evidence="2" type="ORF">PR048_008135</name>
</gene>
<protein>
    <recommendedName>
        <fullName evidence="4">Secreted protein</fullName>
    </recommendedName>
</protein>
<accession>A0ABQ9HW90</accession>
<evidence type="ECO:0008006" key="4">
    <source>
        <dbReference type="Google" id="ProtNLM"/>
    </source>
</evidence>
<evidence type="ECO:0000256" key="1">
    <source>
        <dbReference type="SAM" id="SignalP"/>
    </source>
</evidence>